<evidence type="ECO:0000256" key="1">
    <source>
        <dbReference type="SAM" id="MobiDB-lite"/>
    </source>
</evidence>
<feature type="compositionally biased region" description="Acidic residues" evidence="1">
    <location>
        <begin position="129"/>
        <end position="171"/>
    </location>
</feature>
<name>A0A6G1FTK1_9PEZI</name>
<proteinExistence type="predicted"/>
<evidence type="ECO:0000313" key="3">
    <source>
        <dbReference type="Proteomes" id="UP000504638"/>
    </source>
</evidence>
<dbReference type="EMBL" id="ML975176">
    <property type="protein sequence ID" value="KAF1809083.1"/>
    <property type="molecule type" value="Genomic_DNA"/>
</dbReference>
<keyword evidence="3" id="KW-1185">Reference proteome</keyword>
<dbReference type="Proteomes" id="UP000504638">
    <property type="component" value="Unplaced"/>
</dbReference>
<gene>
    <name evidence="2 4" type="ORF">P152DRAFT_476840</name>
</gene>
<organism evidence="2">
    <name type="scientific">Eremomyces bilateralis CBS 781.70</name>
    <dbReference type="NCBI Taxonomy" id="1392243"/>
    <lineage>
        <taxon>Eukaryota</taxon>
        <taxon>Fungi</taxon>
        <taxon>Dikarya</taxon>
        <taxon>Ascomycota</taxon>
        <taxon>Pezizomycotina</taxon>
        <taxon>Dothideomycetes</taxon>
        <taxon>Dothideomycetes incertae sedis</taxon>
        <taxon>Eremomycetales</taxon>
        <taxon>Eremomycetaceae</taxon>
        <taxon>Eremomyces</taxon>
    </lineage>
</organism>
<feature type="region of interest" description="Disordered" evidence="1">
    <location>
        <begin position="77"/>
        <end position="184"/>
    </location>
</feature>
<dbReference type="AlphaFoldDB" id="A0A6G1FTK1"/>
<feature type="compositionally biased region" description="Basic and acidic residues" evidence="1">
    <location>
        <begin position="116"/>
        <end position="128"/>
    </location>
</feature>
<reference evidence="4" key="2">
    <citation type="submission" date="2020-04" db="EMBL/GenBank/DDBJ databases">
        <authorList>
            <consortium name="NCBI Genome Project"/>
        </authorList>
    </citation>
    <scope>NUCLEOTIDE SEQUENCE</scope>
    <source>
        <strain evidence="4">CBS 781.70</strain>
    </source>
</reference>
<reference evidence="4" key="3">
    <citation type="submission" date="2025-04" db="UniProtKB">
        <authorList>
            <consortium name="RefSeq"/>
        </authorList>
    </citation>
    <scope>IDENTIFICATION</scope>
    <source>
        <strain evidence="4">CBS 781.70</strain>
    </source>
</reference>
<evidence type="ECO:0000313" key="4">
    <source>
        <dbReference type="RefSeq" id="XP_033530714.1"/>
    </source>
</evidence>
<evidence type="ECO:0000313" key="2">
    <source>
        <dbReference type="EMBL" id="KAF1809083.1"/>
    </source>
</evidence>
<dbReference type="GeneID" id="54422111"/>
<sequence length="184" mass="20645">MARGKNKGLNATAANIRHIKEYVGLTDTYDVVPRRPRLPEKNRVENLGITSPLFLSHMTVACQLQQVNQALRMLSYKMQSPRPQDNIREPGTRTRRGHQSNEPLKICCPQGSSRSLKPDKQNARGADELDKEDEDETEEDLEENESKDEPDEPGGLEDALNEPEEPEDLEDAPYKPGGRGQRGG</sequence>
<protein>
    <submittedName>
        <fullName evidence="2 4">Uncharacterized protein</fullName>
    </submittedName>
</protein>
<dbReference type="RefSeq" id="XP_033530714.1">
    <property type="nucleotide sequence ID" value="XM_033681541.1"/>
</dbReference>
<reference evidence="2 4" key="1">
    <citation type="submission" date="2020-01" db="EMBL/GenBank/DDBJ databases">
        <authorList>
            <consortium name="DOE Joint Genome Institute"/>
            <person name="Haridas S."/>
            <person name="Albert R."/>
            <person name="Binder M."/>
            <person name="Bloem J."/>
            <person name="Labutti K."/>
            <person name="Salamov A."/>
            <person name="Andreopoulos B."/>
            <person name="Baker S.E."/>
            <person name="Barry K."/>
            <person name="Bills G."/>
            <person name="Bluhm B.H."/>
            <person name="Cannon C."/>
            <person name="Castanera R."/>
            <person name="Culley D.E."/>
            <person name="Daum C."/>
            <person name="Ezra D."/>
            <person name="Gonzalez J.B."/>
            <person name="Henrissat B."/>
            <person name="Kuo A."/>
            <person name="Liang C."/>
            <person name="Lipzen A."/>
            <person name="Lutzoni F."/>
            <person name="Magnuson J."/>
            <person name="Mondo S."/>
            <person name="Nolan M."/>
            <person name="Ohm R."/>
            <person name="Pangilinan J."/>
            <person name="Park H.-J."/>
            <person name="Ramirez L."/>
            <person name="Alfaro M."/>
            <person name="Sun H."/>
            <person name="Tritt A."/>
            <person name="Yoshinaga Y."/>
            <person name="Zwiers L.-H."/>
            <person name="Turgeon B.G."/>
            <person name="Goodwin S.B."/>
            <person name="Spatafora J.W."/>
            <person name="Crous P.W."/>
            <person name="Grigoriev I.V."/>
        </authorList>
    </citation>
    <scope>NUCLEOTIDE SEQUENCE</scope>
    <source>
        <strain evidence="2 4">CBS 781.70</strain>
    </source>
</reference>
<accession>A0A6G1FTK1</accession>